<dbReference type="PANTHER" id="PTHR34136">
    <property type="match status" value="1"/>
</dbReference>
<proteinExistence type="predicted"/>
<feature type="domain" description="Nudix hydrolase" evidence="4">
    <location>
        <begin position="207"/>
        <end position="354"/>
    </location>
</feature>
<dbReference type="PRINTS" id="PR00502">
    <property type="entry name" value="NUDIXFAMILY"/>
</dbReference>
<dbReference type="PROSITE" id="PS51462">
    <property type="entry name" value="NUDIX"/>
    <property type="match status" value="1"/>
</dbReference>
<evidence type="ECO:0000256" key="3">
    <source>
        <dbReference type="ARBA" id="ARBA00022801"/>
    </source>
</evidence>
<evidence type="ECO:0000313" key="5">
    <source>
        <dbReference type="EMBL" id="KKS56526.1"/>
    </source>
</evidence>
<dbReference type="Pfam" id="PF03808">
    <property type="entry name" value="Glyco_tran_WecG"/>
    <property type="match status" value="1"/>
</dbReference>
<keyword evidence="1" id="KW-0328">Glycosyltransferase</keyword>
<dbReference type="GO" id="GO:0016758">
    <property type="term" value="F:hexosyltransferase activity"/>
    <property type="evidence" value="ECO:0007669"/>
    <property type="project" value="TreeGrafter"/>
</dbReference>
<evidence type="ECO:0000259" key="4">
    <source>
        <dbReference type="PROSITE" id="PS51462"/>
    </source>
</evidence>
<dbReference type="Pfam" id="PF00293">
    <property type="entry name" value="NUDIX"/>
    <property type="match status" value="1"/>
</dbReference>
<dbReference type="InterPro" id="IPR004629">
    <property type="entry name" value="WecG_TagA_CpsF"/>
</dbReference>
<sequence>MADGFGLALAGQYLYGKKLTRWAGTDLMEKICEIAAGQGKSVYLIGGKEGIAEKAVEKLQEKYYGLKVVGAEKGIVFQCDPEKSDGFLKNEYLVCQGFDTDENNKLLEHIRVAAPDILFVAFGHGKQEKWLAEFLSRLPSVKIGMGVGGAFDYISGQVRRAPKLARYLGLEWLWRLLSQPWRIKRIWKAIVSFGLLVKDYKIQISLPFRQGVIGFIMNKEGKFFIAKRCPLPTDSYFFNIDHWQPPQGGISVGETAEQAVLKEVWEETGMTAEILARCVAIHQYDWSVAYMRKKGKGYRFMGQQKTIFLLKYNGDGSDIKVDNIELCDYRWVDLEELKKMIHPMRRSSLEILLAEVNNFRVV</sequence>
<dbReference type="GO" id="GO:0016787">
    <property type="term" value="F:hydrolase activity"/>
    <property type="evidence" value="ECO:0007669"/>
    <property type="project" value="UniProtKB-KW"/>
</dbReference>
<dbReference type="CDD" id="cd06533">
    <property type="entry name" value="Glyco_transf_WecG_TagA"/>
    <property type="match status" value="1"/>
</dbReference>
<dbReference type="EMBL" id="LCDO01000009">
    <property type="protein sequence ID" value="KKS56526.1"/>
    <property type="molecule type" value="Genomic_DNA"/>
</dbReference>
<dbReference type="AlphaFoldDB" id="A0A0G1CCV9"/>
<name>A0A0G1CCV9_9BACT</name>
<gene>
    <name evidence="5" type="ORF">UV20_C0009G0005</name>
</gene>
<dbReference type="PANTHER" id="PTHR34136:SF1">
    <property type="entry name" value="UDP-N-ACETYL-D-MANNOSAMINURONIC ACID TRANSFERASE"/>
    <property type="match status" value="1"/>
</dbReference>
<dbReference type="InterPro" id="IPR015797">
    <property type="entry name" value="NUDIX_hydrolase-like_dom_sf"/>
</dbReference>
<dbReference type="SUPFAM" id="SSF55811">
    <property type="entry name" value="Nudix"/>
    <property type="match status" value="1"/>
</dbReference>
<evidence type="ECO:0000313" key="6">
    <source>
        <dbReference type="Proteomes" id="UP000034837"/>
    </source>
</evidence>
<dbReference type="NCBIfam" id="TIGR00696">
    <property type="entry name" value="wecG_tagA_cpsF"/>
    <property type="match status" value="1"/>
</dbReference>
<protein>
    <submittedName>
        <fullName evidence="5">N-acetylmannosaminyltransferase</fullName>
    </submittedName>
</protein>
<evidence type="ECO:0000256" key="2">
    <source>
        <dbReference type="ARBA" id="ARBA00022679"/>
    </source>
</evidence>
<dbReference type="PATRIC" id="fig|1619039.3.peg.912"/>
<organism evidence="5 6">
    <name type="scientific">Candidatus Magasanikbacteria bacterium GW2011_GWA2_42_32</name>
    <dbReference type="NCBI Taxonomy" id="1619039"/>
    <lineage>
        <taxon>Bacteria</taxon>
        <taxon>Candidatus Magasanikiibacteriota</taxon>
    </lineage>
</organism>
<dbReference type="InterPro" id="IPR000086">
    <property type="entry name" value="NUDIX_hydrolase_dom"/>
</dbReference>
<dbReference type="InterPro" id="IPR020476">
    <property type="entry name" value="Nudix_hydrolase"/>
</dbReference>
<evidence type="ECO:0000256" key="1">
    <source>
        <dbReference type="ARBA" id="ARBA00022676"/>
    </source>
</evidence>
<dbReference type="Gene3D" id="3.90.79.10">
    <property type="entry name" value="Nucleoside Triphosphate Pyrophosphohydrolase"/>
    <property type="match status" value="1"/>
</dbReference>
<reference evidence="5 6" key="1">
    <citation type="journal article" date="2015" name="Nature">
        <title>rRNA introns, odd ribosomes, and small enigmatic genomes across a large radiation of phyla.</title>
        <authorList>
            <person name="Brown C.T."/>
            <person name="Hug L.A."/>
            <person name="Thomas B.C."/>
            <person name="Sharon I."/>
            <person name="Castelle C.J."/>
            <person name="Singh A."/>
            <person name="Wilkins M.J."/>
            <person name="Williams K.H."/>
            <person name="Banfield J.F."/>
        </authorList>
    </citation>
    <scope>NUCLEOTIDE SEQUENCE [LARGE SCALE GENOMIC DNA]</scope>
</reference>
<comment type="caution">
    <text evidence="5">The sequence shown here is derived from an EMBL/GenBank/DDBJ whole genome shotgun (WGS) entry which is preliminary data.</text>
</comment>
<keyword evidence="2 5" id="KW-0808">Transferase</keyword>
<dbReference type="Proteomes" id="UP000034837">
    <property type="component" value="Unassembled WGS sequence"/>
</dbReference>
<accession>A0A0G1CCV9</accession>
<keyword evidence="3" id="KW-0378">Hydrolase</keyword>